<gene>
    <name evidence="3" type="ORF">Vretimale_10997</name>
</gene>
<protein>
    <submittedName>
        <fullName evidence="3">Uncharacterized protein</fullName>
    </submittedName>
</protein>
<sequence length="129" mass="13894">LQPPPQPPPQLPPQPPPQPPPQLPPQLPPQPPPQRRQTARSGRIDPSASPSCLVPRRRGGKPATPSPLSPLSNWWHWQNYCSSRSRTTKHQPLLITTGQCRKPATPSVAVATAGLVMMVLAVMGVAALL</sequence>
<comment type="caution">
    <text evidence="3">The sequence shown here is derived from an EMBL/GenBank/DDBJ whole genome shotgun (WGS) entry which is preliminary data.</text>
</comment>
<evidence type="ECO:0000313" key="4">
    <source>
        <dbReference type="Proteomes" id="UP000722791"/>
    </source>
</evidence>
<feature type="transmembrane region" description="Helical" evidence="2">
    <location>
        <begin position="108"/>
        <end position="128"/>
    </location>
</feature>
<name>A0A8J4GGN4_9CHLO</name>
<organism evidence="3 4">
    <name type="scientific">Volvox reticuliferus</name>
    <dbReference type="NCBI Taxonomy" id="1737510"/>
    <lineage>
        <taxon>Eukaryota</taxon>
        <taxon>Viridiplantae</taxon>
        <taxon>Chlorophyta</taxon>
        <taxon>core chlorophytes</taxon>
        <taxon>Chlorophyceae</taxon>
        <taxon>CS clade</taxon>
        <taxon>Chlamydomonadales</taxon>
        <taxon>Volvocaceae</taxon>
        <taxon>Volvox</taxon>
    </lineage>
</organism>
<evidence type="ECO:0000256" key="2">
    <source>
        <dbReference type="SAM" id="Phobius"/>
    </source>
</evidence>
<reference evidence="3" key="1">
    <citation type="journal article" date="2021" name="Proc. Natl. Acad. Sci. U.S.A.">
        <title>Three genomes in the algal genus Volvox reveal the fate of a haploid sex-determining region after a transition to homothallism.</title>
        <authorList>
            <person name="Yamamoto K."/>
            <person name="Hamaji T."/>
            <person name="Kawai-Toyooka H."/>
            <person name="Matsuzaki R."/>
            <person name="Takahashi F."/>
            <person name="Nishimura Y."/>
            <person name="Kawachi M."/>
            <person name="Noguchi H."/>
            <person name="Minakuchi Y."/>
            <person name="Umen J.G."/>
            <person name="Toyoda A."/>
            <person name="Nozaki H."/>
        </authorList>
    </citation>
    <scope>NUCLEOTIDE SEQUENCE</scope>
    <source>
        <strain evidence="3">NIES-3785</strain>
    </source>
</reference>
<keyword evidence="2" id="KW-1133">Transmembrane helix</keyword>
<dbReference type="EMBL" id="BNCQ01000022">
    <property type="protein sequence ID" value="GIM06754.1"/>
    <property type="molecule type" value="Genomic_DNA"/>
</dbReference>
<proteinExistence type="predicted"/>
<keyword evidence="2" id="KW-0812">Transmembrane</keyword>
<dbReference type="Proteomes" id="UP000722791">
    <property type="component" value="Unassembled WGS sequence"/>
</dbReference>
<evidence type="ECO:0000313" key="3">
    <source>
        <dbReference type="EMBL" id="GIM06754.1"/>
    </source>
</evidence>
<dbReference type="AlphaFoldDB" id="A0A8J4GGN4"/>
<keyword evidence="2" id="KW-0472">Membrane</keyword>
<feature type="non-terminal residue" evidence="3">
    <location>
        <position position="1"/>
    </location>
</feature>
<accession>A0A8J4GGN4</accession>
<evidence type="ECO:0000256" key="1">
    <source>
        <dbReference type="SAM" id="MobiDB-lite"/>
    </source>
</evidence>
<feature type="compositionally biased region" description="Pro residues" evidence="1">
    <location>
        <begin position="1"/>
        <end position="34"/>
    </location>
</feature>
<feature type="region of interest" description="Disordered" evidence="1">
    <location>
        <begin position="1"/>
        <end position="71"/>
    </location>
</feature>